<protein>
    <submittedName>
        <fullName evidence="1">Uncharacterized protein</fullName>
    </submittedName>
</protein>
<gene>
    <name evidence="1" type="ORF">HGM15179_013743</name>
</gene>
<organism evidence="1 2">
    <name type="scientific">Zosterops borbonicus</name>
    <dbReference type="NCBI Taxonomy" id="364589"/>
    <lineage>
        <taxon>Eukaryota</taxon>
        <taxon>Metazoa</taxon>
        <taxon>Chordata</taxon>
        <taxon>Craniata</taxon>
        <taxon>Vertebrata</taxon>
        <taxon>Euteleostomi</taxon>
        <taxon>Archelosauria</taxon>
        <taxon>Archosauria</taxon>
        <taxon>Dinosauria</taxon>
        <taxon>Saurischia</taxon>
        <taxon>Theropoda</taxon>
        <taxon>Coelurosauria</taxon>
        <taxon>Aves</taxon>
        <taxon>Neognathae</taxon>
        <taxon>Neoaves</taxon>
        <taxon>Telluraves</taxon>
        <taxon>Australaves</taxon>
        <taxon>Passeriformes</taxon>
        <taxon>Sylvioidea</taxon>
        <taxon>Zosteropidae</taxon>
        <taxon>Zosterops</taxon>
    </lineage>
</organism>
<dbReference type="AlphaFoldDB" id="A0A8K1G7G6"/>
<evidence type="ECO:0000313" key="1">
    <source>
        <dbReference type="EMBL" id="TRZ13356.1"/>
    </source>
</evidence>
<comment type="caution">
    <text evidence="1">The sequence shown here is derived from an EMBL/GenBank/DDBJ whole genome shotgun (WGS) entry which is preliminary data.</text>
</comment>
<keyword evidence="2" id="KW-1185">Reference proteome</keyword>
<name>A0A8K1G7G6_9PASS</name>
<reference evidence="1" key="1">
    <citation type="submission" date="2019-04" db="EMBL/GenBank/DDBJ databases">
        <title>Genome assembly of Zosterops borbonicus 15179.</title>
        <authorList>
            <person name="Leroy T."/>
            <person name="Anselmetti Y."/>
            <person name="Tilak M.-K."/>
            <person name="Nabholz B."/>
        </authorList>
    </citation>
    <scope>NUCLEOTIDE SEQUENCE</scope>
    <source>
        <strain evidence="1">HGM_15179</strain>
        <tissue evidence="1">Muscle</tissue>
    </source>
</reference>
<evidence type="ECO:0000313" key="2">
    <source>
        <dbReference type="Proteomes" id="UP000796761"/>
    </source>
</evidence>
<accession>A0A8K1G7G6</accession>
<dbReference type="EMBL" id="SWJQ01000513">
    <property type="protein sequence ID" value="TRZ13356.1"/>
    <property type="molecule type" value="Genomic_DNA"/>
</dbReference>
<proteinExistence type="predicted"/>
<dbReference type="Proteomes" id="UP000796761">
    <property type="component" value="Unassembled WGS sequence"/>
</dbReference>
<sequence length="247" mass="26163">MTRASPRQDFLGPVPSAADNECLTAGDGPALAPLQPPVLATCRKIKQETGQRKKRVVRAPKAKLSFLTWGEDAEVRNVQMLALGPMGRAGHGGWGGTSDGLVASRRVGDISGVLVPPHGPGGISWSWSHLGVLVPSHGPGATSESWCHLGVLVPPHRLVLLARAPPVMESPQSNPCPPTPPGTVCPLPSDTALLFVTMPWLQPCHPCAPGMISRDTWGAPQPEFLFAKMDFGSLQHQENAPVAFLTQ</sequence>